<name>A0A100YV22_TRASO</name>
<evidence type="ECO:0000313" key="3">
    <source>
        <dbReference type="Proteomes" id="UP000054078"/>
    </source>
</evidence>
<proteinExistence type="predicted"/>
<dbReference type="InterPro" id="IPR000086">
    <property type="entry name" value="NUDIX_hydrolase_dom"/>
</dbReference>
<evidence type="ECO:0000313" key="2">
    <source>
        <dbReference type="EMBL" id="KUH58215.1"/>
    </source>
</evidence>
<dbReference type="Gene3D" id="3.90.79.10">
    <property type="entry name" value="Nucleoside Triphosphate Pyrophosphohydrolase"/>
    <property type="match status" value="1"/>
</dbReference>
<feature type="domain" description="Nudix hydrolase" evidence="1">
    <location>
        <begin position="613"/>
        <end position="748"/>
    </location>
</feature>
<organism evidence="2 3">
    <name type="scientific">Tractidigestivibacter scatoligenes</name>
    <name type="common">Olsenella scatoligenes</name>
    <dbReference type="NCBI Taxonomy" id="1299998"/>
    <lineage>
        <taxon>Bacteria</taxon>
        <taxon>Bacillati</taxon>
        <taxon>Actinomycetota</taxon>
        <taxon>Coriobacteriia</taxon>
        <taxon>Coriobacteriales</taxon>
        <taxon>Atopobiaceae</taxon>
        <taxon>Tractidigestivibacter</taxon>
    </lineage>
</organism>
<protein>
    <recommendedName>
        <fullName evidence="1">Nudix hydrolase domain-containing protein</fullName>
    </recommendedName>
</protein>
<evidence type="ECO:0000259" key="1">
    <source>
        <dbReference type="PROSITE" id="PS51462"/>
    </source>
</evidence>
<dbReference type="STRING" id="1299998.AUL39_08370"/>
<dbReference type="PROSITE" id="PS51462">
    <property type="entry name" value="NUDIX"/>
    <property type="match status" value="1"/>
</dbReference>
<reference evidence="2 3" key="1">
    <citation type="submission" date="2015-12" db="EMBL/GenBank/DDBJ databases">
        <title>Draft Genome Sequence of Olsenella scatoligenes SK9K4T; a Producer of 3-Methylindole- (skatole) and 4-Methylphenol- (p-cresol) Isolated from Pig Feces.</title>
        <authorList>
            <person name="Li X."/>
            <person name="Borg B."/>
            <person name="Canibe N."/>
        </authorList>
    </citation>
    <scope>NUCLEOTIDE SEQUENCE [LARGE SCALE GENOMIC DNA]</scope>
    <source>
        <strain evidence="2 3">SK9K4</strain>
    </source>
</reference>
<accession>A0A100YV22</accession>
<sequence length="758" mass="85082">MPSSHTALPQSKMVYLFELDSVRKTDEEIIAGQKRLYEEIVHLGNTVVLTYNQLVDSRAFFSLLAHDSTSHSNDGHPDYFESFVTLFEQGHIRLAQYGNIRTISQYLLESIAPDKHFIYSALPVKSSQRRLLALIRRGLTYSDLSEIDEYRHAGKPGATRTETDIRDLFVEVEGQKASPSPLTLPEMHAILDSLSSLIETVLRLSTLHGSFVPPRAQEELVGLRLSDILAKVLSFRRQSDSLWKGATSLLREIHESQPTQNNRSVYLQQLREEAKKEQANCLECKYAEAIVDLCFNYACEISICNTSKRYDVEELRPGGTARGDSFKVDFFRQLDDYWDAGRDVENRFPSCETNRYERFGKVDLIPDFSKAVRLCSYEDSRATDTPTLQYVPCYAEDIERQELTQKRKILSFIGRSIAVSVACLLITVLLEFASGWLQDALDLQLNVATPVFRAIETILFLLLSEGVSVLIQKVYSGFPSLSEALGKIFGLLRDAIQTLGWQMRTRPSNPRSSFRESPARTAPIRYIVPSALSRYLAMARSKSSDFSESDIYPIANVGNPKVIEKIIRQEEITLEEFGLIYESPFNTLLSDPIVSPDSGDGTSRAFFPYERMLPTAGNGVVIATIHKGKFVLLKQYRHALRSYQLSFPRGFAEPGADGRKNVLRELSEELHAVPSKEPHFIGKIAPDSGLTSRVTEVYSVCIESFCETRQEGIAEVIEIDATELAHLIGTGDINDGYTIGAFALWQLGNNASLETPAG</sequence>
<dbReference type="Proteomes" id="UP000054078">
    <property type="component" value="Unassembled WGS sequence"/>
</dbReference>
<dbReference type="CDD" id="cd03424">
    <property type="entry name" value="NUDIX_ADPRase_Nudt5_UGPPase_Nudt14"/>
    <property type="match status" value="1"/>
</dbReference>
<keyword evidence="3" id="KW-1185">Reference proteome</keyword>
<dbReference type="EMBL" id="LOJF01000010">
    <property type="protein sequence ID" value="KUH58215.1"/>
    <property type="molecule type" value="Genomic_DNA"/>
</dbReference>
<comment type="caution">
    <text evidence="2">The sequence shown here is derived from an EMBL/GenBank/DDBJ whole genome shotgun (WGS) entry which is preliminary data.</text>
</comment>
<gene>
    <name evidence="2" type="ORF">AUL39_08370</name>
</gene>
<dbReference type="AlphaFoldDB" id="A0A100YV22"/>
<dbReference type="InterPro" id="IPR015797">
    <property type="entry name" value="NUDIX_hydrolase-like_dom_sf"/>
</dbReference>
<dbReference type="SUPFAM" id="SSF55811">
    <property type="entry name" value="Nudix"/>
    <property type="match status" value="1"/>
</dbReference>